<dbReference type="PANTHER" id="PTHR12307">
    <property type="entry name" value="PROTEIN PHOSPHATASE 1 REGULATORY SUBUNIT"/>
    <property type="match status" value="1"/>
</dbReference>
<keyword evidence="3" id="KW-1185">Reference proteome</keyword>
<dbReference type="AlphaFoldDB" id="T1ISP1"/>
<dbReference type="InterPro" id="IPR005036">
    <property type="entry name" value="CBM21_dom"/>
</dbReference>
<evidence type="ECO:0000313" key="2">
    <source>
        <dbReference type="EnsemblMetazoa" id="SMAR004123-PA"/>
    </source>
</evidence>
<dbReference type="Pfam" id="PF03370">
    <property type="entry name" value="CBM_21"/>
    <property type="match status" value="1"/>
</dbReference>
<dbReference type="EnsemblMetazoa" id="SMAR004123-RA">
    <property type="protein sequence ID" value="SMAR004123-PA"/>
    <property type="gene ID" value="SMAR004123"/>
</dbReference>
<evidence type="ECO:0000259" key="1">
    <source>
        <dbReference type="PROSITE" id="PS51159"/>
    </source>
</evidence>
<dbReference type="InterPro" id="IPR038175">
    <property type="entry name" value="CBM21_dom_sf"/>
</dbReference>
<protein>
    <recommendedName>
        <fullName evidence="1">CBM21 domain-containing protein</fullName>
    </recommendedName>
</protein>
<reference evidence="3" key="1">
    <citation type="submission" date="2011-05" db="EMBL/GenBank/DDBJ databases">
        <authorList>
            <person name="Richards S.R."/>
            <person name="Qu J."/>
            <person name="Jiang H."/>
            <person name="Jhangiani S.N."/>
            <person name="Agravi P."/>
            <person name="Goodspeed R."/>
            <person name="Gross S."/>
            <person name="Mandapat C."/>
            <person name="Jackson L."/>
            <person name="Mathew T."/>
            <person name="Pu L."/>
            <person name="Thornton R."/>
            <person name="Saada N."/>
            <person name="Wilczek-Boney K.B."/>
            <person name="Lee S."/>
            <person name="Kovar C."/>
            <person name="Wu Y."/>
            <person name="Scherer S.E."/>
            <person name="Worley K.C."/>
            <person name="Muzny D.M."/>
            <person name="Gibbs R."/>
        </authorList>
    </citation>
    <scope>NUCLEOTIDE SEQUENCE</scope>
    <source>
        <strain evidence="3">Brora</strain>
    </source>
</reference>
<dbReference type="eggNOG" id="KOG3986">
    <property type="taxonomic scope" value="Eukaryota"/>
</dbReference>
<dbReference type="GO" id="GO:0008157">
    <property type="term" value="F:protein phosphatase 1 binding"/>
    <property type="evidence" value="ECO:0007669"/>
    <property type="project" value="TreeGrafter"/>
</dbReference>
<dbReference type="HOGENOM" id="CLU_040215_2_1_1"/>
<dbReference type="GO" id="GO:0000164">
    <property type="term" value="C:protein phosphatase type 1 complex"/>
    <property type="evidence" value="ECO:0007669"/>
    <property type="project" value="TreeGrafter"/>
</dbReference>
<dbReference type="PANTHER" id="PTHR12307:SF36">
    <property type="entry name" value="GLYCOGEN-BINDING SUBUNIT 76A"/>
    <property type="match status" value="1"/>
</dbReference>
<dbReference type="Proteomes" id="UP000014500">
    <property type="component" value="Unassembled WGS sequence"/>
</dbReference>
<reference evidence="2" key="2">
    <citation type="submission" date="2015-02" db="UniProtKB">
        <authorList>
            <consortium name="EnsemblMetazoa"/>
        </authorList>
    </citation>
    <scope>IDENTIFICATION</scope>
</reference>
<dbReference type="GO" id="GO:2001069">
    <property type="term" value="F:glycogen binding"/>
    <property type="evidence" value="ECO:0007669"/>
    <property type="project" value="TreeGrafter"/>
</dbReference>
<dbReference type="Gene3D" id="2.60.40.2440">
    <property type="entry name" value="Carbohydrate binding type-21 domain"/>
    <property type="match status" value="1"/>
</dbReference>
<dbReference type="STRING" id="126957.T1ISP1"/>
<proteinExistence type="predicted"/>
<evidence type="ECO:0000313" key="3">
    <source>
        <dbReference type="Proteomes" id="UP000014500"/>
    </source>
</evidence>
<dbReference type="EMBL" id="JH431443">
    <property type="status" value="NOT_ANNOTATED_CDS"/>
    <property type="molecule type" value="Genomic_DNA"/>
</dbReference>
<dbReference type="OMA" id="DSWKSHE"/>
<dbReference type="PhylomeDB" id="T1ISP1"/>
<feature type="domain" description="CBM21" evidence="1">
    <location>
        <begin position="122"/>
        <end position="235"/>
    </location>
</feature>
<organism evidence="2 3">
    <name type="scientific">Strigamia maritima</name>
    <name type="common">European centipede</name>
    <name type="synonym">Geophilus maritimus</name>
    <dbReference type="NCBI Taxonomy" id="126957"/>
    <lineage>
        <taxon>Eukaryota</taxon>
        <taxon>Metazoa</taxon>
        <taxon>Ecdysozoa</taxon>
        <taxon>Arthropoda</taxon>
        <taxon>Myriapoda</taxon>
        <taxon>Chilopoda</taxon>
        <taxon>Pleurostigmophora</taxon>
        <taxon>Geophilomorpha</taxon>
        <taxon>Linotaeniidae</taxon>
        <taxon>Strigamia</taxon>
    </lineage>
</organism>
<sequence length="347" mass="39582">MPVDCEIYFGVNPPAFRQNSYRNHLTGLSFNNMRNKLNAKKMPLSFPLRPILIMRPDHEANTEDGATSPTSKLKKRVIFADEKGNPLTEIKFMSEPSNYPPQWDDDFMLQVTKGASAAPAVSISSDKWETAFAQPVSDYVEFRTKLEKIANLAFNKIVFLRVTFDSWKSHEDIDASHVASLTAGTSVYELFDTFSFSFNIPERPVVGQNIEFCVCFKCSGCEYWDSNNGENYKIILIPGKSEVKTDANMNVLRFEDALKAKMDNWTEFASWQHLVFDLFIRRSLERCPNGKSFALHDLFCHVKFTCYHMQVIKLIGLLTVFLIDSRYKFMSYGLVVLSSSLLGVSLD</sequence>
<dbReference type="PROSITE" id="PS51159">
    <property type="entry name" value="CBM21"/>
    <property type="match status" value="1"/>
</dbReference>
<dbReference type="GO" id="GO:0005979">
    <property type="term" value="P:regulation of glycogen biosynthetic process"/>
    <property type="evidence" value="ECO:0007669"/>
    <property type="project" value="TreeGrafter"/>
</dbReference>
<name>T1ISP1_STRMM</name>
<accession>T1ISP1</accession>
<dbReference type="InterPro" id="IPR050782">
    <property type="entry name" value="PP1_regulatory_subunit_3"/>
</dbReference>